<dbReference type="GO" id="GO:0005737">
    <property type="term" value="C:cytoplasm"/>
    <property type="evidence" value="ECO:0007669"/>
    <property type="project" value="TreeGrafter"/>
</dbReference>
<gene>
    <name evidence="5" type="ORF">BJY22_000277</name>
</gene>
<organism evidence="5 6">
    <name type="scientific">Kribbella shirazensis</name>
    <dbReference type="NCBI Taxonomy" id="1105143"/>
    <lineage>
        <taxon>Bacteria</taxon>
        <taxon>Bacillati</taxon>
        <taxon>Actinomycetota</taxon>
        <taxon>Actinomycetes</taxon>
        <taxon>Propionibacteriales</taxon>
        <taxon>Kribbellaceae</taxon>
        <taxon>Kribbella</taxon>
    </lineage>
</organism>
<dbReference type="Pfam" id="PF01965">
    <property type="entry name" value="DJ-1_PfpI"/>
    <property type="match status" value="1"/>
</dbReference>
<dbReference type="InterPro" id="IPR002818">
    <property type="entry name" value="DJ-1/PfpI"/>
</dbReference>
<keyword evidence="1" id="KW-0346">Stress response</keyword>
<evidence type="ECO:0000256" key="1">
    <source>
        <dbReference type="ARBA" id="ARBA00023016"/>
    </source>
</evidence>
<comment type="caution">
    <text evidence="5">The sequence shown here is derived from an EMBL/GenBank/DDBJ whole genome shotgun (WGS) entry which is preliminary data.</text>
</comment>
<evidence type="ECO:0000256" key="3">
    <source>
        <dbReference type="ARBA" id="ARBA00038493"/>
    </source>
</evidence>
<dbReference type="GO" id="GO:0006508">
    <property type="term" value="P:proteolysis"/>
    <property type="evidence" value="ECO:0007669"/>
    <property type="project" value="UniProtKB-KW"/>
</dbReference>
<keyword evidence="6" id="KW-1185">Reference proteome</keyword>
<dbReference type="CDD" id="cd03141">
    <property type="entry name" value="GATase1_Hsp31_like"/>
    <property type="match status" value="1"/>
</dbReference>
<dbReference type="PANTHER" id="PTHR48094">
    <property type="entry name" value="PROTEIN/NUCLEIC ACID DEGLYCASE DJ-1-RELATED"/>
    <property type="match status" value="1"/>
</dbReference>
<evidence type="ECO:0000259" key="4">
    <source>
        <dbReference type="Pfam" id="PF01965"/>
    </source>
</evidence>
<reference evidence="5 6" key="1">
    <citation type="submission" date="2020-03" db="EMBL/GenBank/DDBJ databases">
        <title>Sequencing the genomes of 1000 actinobacteria strains.</title>
        <authorList>
            <person name="Klenk H.-P."/>
        </authorList>
    </citation>
    <scope>NUCLEOTIDE SEQUENCE [LARGE SCALE GENOMIC DNA]</scope>
    <source>
        <strain evidence="5 6">DSM 45490</strain>
    </source>
</reference>
<dbReference type="Proteomes" id="UP000555407">
    <property type="component" value="Unassembled WGS sequence"/>
</dbReference>
<dbReference type="InterPro" id="IPR050325">
    <property type="entry name" value="Prot/Nucl_acid_deglycase"/>
</dbReference>
<comment type="similarity">
    <text evidence="3">Belongs to the peptidase C56 family. HSP31-like subfamily.</text>
</comment>
<keyword evidence="5" id="KW-0645">Protease</keyword>
<name>A0A7X5ZYE0_9ACTN</name>
<dbReference type="RefSeq" id="WP_202890949.1">
    <property type="nucleotide sequence ID" value="NZ_JAASRO010000001.1"/>
</dbReference>
<proteinExistence type="inferred from homology"/>
<accession>A0A7X5ZYE0</accession>
<keyword evidence="5" id="KW-0378">Hydrolase</keyword>
<evidence type="ECO:0000256" key="2">
    <source>
        <dbReference type="ARBA" id="ARBA00023239"/>
    </source>
</evidence>
<evidence type="ECO:0000313" key="6">
    <source>
        <dbReference type="Proteomes" id="UP000555407"/>
    </source>
</evidence>
<dbReference type="EMBL" id="JAASRO010000001">
    <property type="protein sequence ID" value="NIK54560.1"/>
    <property type="molecule type" value="Genomic_DNA"/>
</dbReference>
<dbReference type="SUPFAM" id="SSF52317">
    <property type="entry name" value="Class I glutamine amidotransferase-like"/>
    <property type="match status" value="1"/>
</dbReference>
<protein>
    <submittedName>
        <fullName evidence="5">Putative intracellular protease/amidase</fullName>
    </submittedName>
</protein>
<dbReference type="GO" id="GO:0019243">
    <property type="term" value="P:methylglyoxal catabolic process to D-lactate via S-lactoyl-glutathione"/>
    <property type="evidence" value="ECO:0007669"/>
    <property type="project" value="TreeGrafter"/>
</dbReference>
<dbReference type="Gene3D" id="3.40.50.880">
    <property type="match status" value="1"/>
</dbReference>
<keyword evidence="2" id="KW-0456">Lyase</keyword>
<dbReference type="PANTHER" id="PTHR48094:SF11">
    <property type="entry name" value="GLUTATHIONE-INDEPENDENT GLYOXALASE HSP31-RELATED"/>
    <property type="match status" value="1"/>
</dbReference>
<feature type="domain" description="DJ-1/PfpI" evidence="4">
    <location>
        <begin position="25"/>
        <end position="213"/>
    </location>
</feature>
<dbReference type="GO" id="GO:0008233">
    <property type="term" value="F:peptidase activity"/>
    <property type="evidence" value="ECO:0007669"/>
    <property type="project" value="UniProtKB-KW"/>
</dbReference>
<sequence>MTRVLIALTSHSELGGTGRSTGFYVSEAAEPWAVFQKAGFEVGLVSVRGGRPPVDGLDDTDPIQQKFLASVDLDHTATAADLDAASYDAIFFAGGHGTMWDFPQDEALASLAAAIYERGGVVAAVCHGPSALVNLRLSDGSYLVDGKNVAGFTNEEEAAVELTEVVPFLLADALTARGAIHHPAPNFTTQTITDGRLVTGQNPQSARSTGEAVVAVLSRRAQSPGVGSR</sequence>
<dbReference type="GO" id="GO:0019172">
    <property type="term" value="F:glyoxalase III activity"/>
    <property type="evidence" value="ECO:0007669"/>
    <property type="project" value="TreeGrafter"/>
</dbReference>
<dbReference type="InterPro" id="IPR029062">
    <property type="entry name" value="Class_I_gatase-like"/>
</dbReference>
<evidence type="ECO:0000313" key="5">
    <source>
        <dbReference type="EMBL" id="NIK54560.1"/>
    </source>
</evidence>
<dbReference type="AlphaFoldDB" id="A0A7X5ZYE0"/>